<organism evidence="2 3">
    <name type="scientific">Batillaria attramentaria</name>
    <dbReference type="NCBI Taxonomy" id="370345"/>
    <lineage>
        <taxon>Eukaryota</taxon>
        <taxon>Metazoa</taxon>
        <taxon>Spiralia</taxon>
        <taxon>Lophotrochozoa</taxon>
        <taxon>Mollusca</taxon>
        <taxon>Gastropoda</taxon>
        <taxon>Caenogastropoda</taxon>
        <taxon>Sorbeoconcha</taxon>
        <taxon>Cerithioidea</taxon>
        <taxon>Batillariidae</taxon>
        <taxon>Batillaria</taxon>
    </lineage>
</organism>
<sequence length="464" mass="52834">MADIGDWAGLPSVLIVEVYTYLSQEDRLAASAACRRWRACLFHPSLWSGFSLELNCFERPRTNFLANRCGRFVEEAVVKFNSRSITEVRECLRILRILSENKNLKRFSLQPSSCHIEWPDNEFYIIDSYLDCIEKLIHTARHLHHFSLGCVEQLQVHTPSLLPLLAQRHASTLHTLHLVSVKEDSQNYGIVDLSPADLTPFRRLHTLSLDYDYLNADVLLSMTEPDCTCLKKLLVHIHGVEPDHPHIDNATWRQVRRMCPELEVSLTLLHSYEGVGVLTSILQPSMPLVSFRQYFCSRVSVAAICFLGSQLSEVLRELEIVEGMPGGNPLYYDTSSPEDPFVMLAWRCSELHTLRLIGLELSASDIIAISRLRGPRLRQLDVALSCLTHSIHEAEESMWVVPLCVMAGKTREFCQQVSESLGREWWPLSDRELPSAILDDRADAEKAYMGTLLTDQNPRLSTKH</sequence>
<dbReference type="Gene3D" id="1.20.1280.50">
    <property type="match status" value="1"/>
</dbReference>
<dbReference type="PANTHER" id="PTHR20933:SF3">
    <property type="entry name" value="F-BOX ONLY PROTEIN 33"/>
    <property type="match status" value="1"/>
</dbReference>
<dbReference type="Pfam" id="PF12937">
    <property type="entry name" value="F-box-like"/>
    <property type="match status" value="1"/>
</dbReference>
<proteinExistence type="predicted"/>
<protein>
    <recommendedName>
        <fullName evidence="1">F-box domain-containing protein</fullName>
    </recommendedName>
</protein>
<dbReference type="AlphaFoldDB" id="A0ABD0K2K6"/>
<feature type="domain" description="F-box" evidence="1">
    <location>
        <begin position="4"/>
        <end position="50"/>
    </location>
</feature>
<evidence type="ECO:0000259" key="1">
    <source>
        <dbReference type="PROSITE" id="PS50181"/>
    </source>
</evidence>
<accession>A0ABD0K2K6</accession>
<evidence type="ECO:0000313" key="2">
    <source>
        <dbReference type="EMBL" id="KAK7481317.1"/>
    </source>
</evidence>
<dbReference type="Proteomes" id="UP001519460">
    <property type="component" value="Unassembled WGS sequence"/>
</dbReference>
<dbReference type="Gene3D" id="3.80.10.10">
    <property type="entry name" value="Ribonuclease Inhibitor"/>
    <property type="match status" value="1"/>
</dbReference>
<comment type="caution">
    <text evidence="2">The sequence shown here is derived from an EMBL/GenBank/DDBJ whole genome shotgun (WGS) entry which is preliminary data.</text>
</comment>
<dbReference type="CDD" id="cd22104">
    <property type="entry name" value="F-box_FBXO33"/>
    <property type="match status" value="1"/>
</dbReference>
<dbReference type="InterPro" id="IPR036047">
    <property type="entry name" value="F-box-like_dom_sf"/>
</dbReference>
<name>A0ABD0K2K6_9CAEN</name>
<dbReference type="EMBL" id="JACVVK020000264">
    <property type="protein sequence ID" value="KAK7481317.1"/>
    <property type="molecule type" value="Genomic_DNA"/>
</dbReference>
<dbReference type="InterPro" id="IPR032675">
    <property type="entry name" value="LRR_dom_sf"/>
</dbReference>
<dbReference type="PANTHER" id="PTHR20933">
    <property type="entry name" value="F-BOX ONLY PROTEIN 33"/>
    <property type="match status" value="1"/>
</dbReference>
<dbReference type="InterPro" id="IPR001810">
    <property type="entry name" value="F-box_dom"/>
</dbReference>
<evidence type="ECO:0000313" key="3">
    <source>
        <dbReference type="Proteomes" id="UP001519460"/>
    </source>
</evidence>
<dbReference type="SUPFAM" id="SSF81383">
    <property type="entry name" value="F-box domain"/>
    <property type="match status" value="1"/>
</dbReference>
<dbReference type="PROSITE" id="PS50181">
    <property type="entry name" value="FBOX"/>
    <property type="match status" value="1"/>
</dbReference>
<reference evidence="2 3" key="1">
    <citation type="journal article" date="2023" name="Sci. Data">
        <title>Genome assembly of the Korean intertidal mud-creeper Batillaria attramentaria.</title>
        <authorList>
            <person name="Patra A.K."/>
            <person name="Ho P.T."/>
            <person name="Jun S."/>
            <person name="Lee S.J."/>
            <person name="Kim Y."/>
            <person name="Won Y.J."/>
        </authorList>
    </citation>
    <scope>NUCLEOTIDE SEQUENCE [LARGE SCALE GENOMIC DNA]</scope>
    <source>
        <strain evidence="2">Wonlab-2016</strain>
    </source>
</reference>
<keyword evidence="3" id="KW-1185">Reference proteome</keyword>
<gene>
    <name evidence="2" type="ORF">BaRGS_00027397</name>
</gene>